<name>A0A5J5DSR2_9BIFI</name>
<evidence type="ECO:0000313" key="5">
    <source>
        <dbReference type="EMBL" id="KAA8817005.1"/>
    </source>
</evidence>
<dbReference type="SUPFAM" id="SSF53098">
    <property type="entry name" value="Ribonuclease H-like"/>
    <property type="match status" value="1"/>
</dbReference>
<evidence type="ECO:0000313" key="7">
    <source>
        <dbReference type="Proteomes" id="UP000345527"/>
    </source>
</evidence>
<evidence type="ECO:0000256" key="2">
    <source>
        <dbReference type="ARBA" id="ARBA00022801"/>
    </source>
</evidence>
<dbReference type="InterPro" id="IPR013520">
    <property type="entry name" value="Ribonucl_H"/>
</dbReference>
<dbReference type="PANTHER" id="PTHR30231:SF4">
    <property type="entry name" value="PROTEIN NEN2"/>
    <property type="match status" value="1"/>
</dbReference>
<dbReference type="GO" id="GO:0003676">
    <property type="term" value="F:nucleic acid binding"/>
    <property type="evidence" value="ECO:0007669"/>
    <property type="project" value="InterPro"/>
</dbReference>
<evidence type="ECO:0000259" key="4">
    <source>
        <dbReference type="SMART" id="SM00479"/>
    </source>
</evidence>
<dbReference type="RefSeq" id="WP_150353720.1">
    <property type="nucleotide sequence ID" value="NZ_RZNZ01000018.1"/>
</dbReference>
<dbReference type="EMBL" id="RZOA01000006">
    <property type="protein sequence ID" value="KAA8823777.1"/>
    <property type="molecule type" value="Genomic_DNA"/>
</dbReference>
<keyword evidence="1" id="KW-0540">Nuclease</keyword>
<sequence length="254" mass="27815">MNDELMKAIEAIAPQDESTTLADSMLLGFDTETTGIAAGRDAIVSATLVLRDPSKGYDGDVIATWIVNPHRPMNPRASEVNGFTDEFLAEHGAEPTEAIDEIAALIAAAQARRIPLLAYNAPFDLAMLNGDVTRWKLATLDERQAAEGVSPMPLLVVDPLVIDRKVSRRKGKRTLTDTTFYYGVEPHGDFHDATADTIAAVDLIAPMSTLYPQVGHLALGDLMAWQRAAYVDWRDSFNDWLSSRGRAPIHGDWL</sequence>
<dbReference type="InterPro" id="IPR036397">
    <property type="entry name" value="RNaseH_sf"/>
</dbReference>
<dbReference type="InterPro" id="IPR012337">
    <property type="entry name" value="RNaseH-like_sf"/>
</dbReference>
<proteinExistence type="predicted"/>
<dbReference type="AlphaFoldDB" id="A0A5J5DSR2"/>
<dbReference type="GO" id="GO:0005829">
    <property type="term" value="C:cytosol"/>
    <property type="evidence" value="ECO:0007669"/>
    <property type="project" value="TreeGrafter"/>
</dbReference>
<gene>
    <name evidence="6" type="ORF">EM848_04410</name>
    <name evidence="5" type="ORF">EMO90_10785</name>
</gene>
<dbReference type="Gene3D" id="3.30.420.10">
    <property type="entry name" value="Ribonuclease H-like superfamily/Ribonuclease H"/>
    <property type="match status" value="1"/>
</dbReference>
<dbReference type="EMBL" id="RZNZ01000018">
    <property type="protein sequence ID" value="KAA8817005.1"/>
    <property type="molecule type" value="Genomic_DNA"/>
</dbReference>
<dbReference type="OrthoDB" id="9791657at2"/>
<evidence type="ECO:0000313" key="6">
    <source>
        <dbReference type="EMBL" id="KAA8823777.1"/>
    </source>
</evidence>
<protein>
    <submittedName>
        <fullName evidence="6">DNA polymerase III subunit epsilon</fullName>
    </submittedName>
</protein>
<dbReference type="CDD" id="cd06127">
    <property type="entry name" value="DEDDh"/>
    <property type="match status" value="1"/>
</dbReference>
<dbReference type="Pfam" id="PF00929">
    <property type="entry name" value="RNase_T"/>
    <property type="match status" value="1"/>
</dbReference>
<comment type="caution">
    <text evidence="6">The sequence shown here is derived from an EMBL/GenBank/DDBJ whole genome shotgun (WGS) entry which is preliminary data.</text>
</comment>
<dbReference type="SMART" id="SM00479">
    <property type="entry name" value="EXOIII"/>
    <property type="match status" value="1"/>
</dbReference>
<keyword evidence="8" id="KW-1185">Reference proteome</keyword>
<reference evidence="7 8" key="1">
    <citation type="journal article" date="2019" name="Syst. Appl. Microbiol.">
        <title>Characterization of Bifidobacterium species in feaces of the Egyptian fruit bat: Description of B. vespertilionis sp. nov. and B. rousetti sp. nov.</title>
        <authorList>
            <person name="Modesto M."/>
            <person name="Satti M."/>
            <person name="Watanabe K."/>
            <person name="Puglisi E."/>
            <person name="Morelli L."/>
            <person name="Huang C.-H."/>
            <person name="Liou J.-S."/>
            <person name="Miyashita M."/>
            <person name="Tamura T."/>
            <person name="Saito S."/>
            <person name="Mori K."/>
            <person name="Huang L."/>
            <person name="Sciavilla P."/>
            <person name="Sandri C."/>
            <person name="Spiezio C."/>
            <person name="Vitali F."/>
            <person name="Cavalieri D."/>
            <person name="Perpetuini G."/>
            <person name="Tofalo R."/>
            <person name="Bonetti A."/>
            <person name="Arita M."/>
            <person name="Mattarelli P."/>
        </authorList>
    </citation>
    <scope>NUCLEOTIDE SEQUENCE [LARGE SCALE GENOMIC DNA]</scope>
    <source>
        <strain evidence="5 8">RST16</strain>
        <strain evidence="6 7">RST8</strain>
    </source>
</reference>
<organism evidence="6 7">
    <name type="scientific">Bifidobacterium vespertilionis</name>
    <dbReference type="NCBI Taxonomy" id="2562524"/>
    <lineage>
        <taxon>Bacteria</taxon>
        <taxon>Bacillati</taxon>
        <taxon>Actinomycetota</taxon>
        <taxon>Actinomycetes</taxon>
        <taxon>Bifidobacteriales</taxon>
        <taxon>Bifidobacteriaceae</taxon>
        <taxon>Bifidobacterium</taxon>
    </lineage>
</organism>
<evidence type="ECO:0000256" key="3">
    <source>
        <dbReference type="ARBA" id="ARBA00022839"/>
    </source>
</evidence>
<dbReference type="PANTHER" id="PTHR30231">
    <property type="entry name" value="DNA POLYMERASE III SUBUNIT EPSILON"/>
    <property type="match status" value="1"/>
</dbReference>
<evidence type="ECO:0000256" key="1">
    <source>
        <dbReference type="ARBA" id="ARBA00022722"/>
    </source>
</evidence>
<keyword evidence="2" id="KW-0378">Hydrolase</keyword>
<accession>A0A5J5DSR2</accession>
<feature type="domain" description="Exonuclease" evidence="4">
    <location>
        <begin position="25"/>
        <end position="213"/>
    </location>
</feature>
<keyword evidence="3" id="KW-0269">Exonuclease</keyword>
<dbReference type="Proteomes" id="UP000374630">
    <property type="component" value="Unassembled WGS sequence"/>
</dbReference>
<dbReference type="Proteomes" id="UP000345527">
    <property type="component" value="Unassembled WGS sequence"/>
</dbReference>
<dbReference type="GO" id="GO:0008408">
    <property type="term" value="F:3'-5' exonuclease activity"/>
    <property type="evidence" value="ECO:0007669"/>
    <property type="project" value="TreeGrafter"/>
</dbReference>
<evidence type="ECO:0000313" key="8">
    <source>
        <dbReference type="Proteomes" id="UP000374630"/>
    </source>
</evidence>